<accession>A0A9W6NW29</accession>
<comment type="caution">
    <text evidence="2">The sequence shown here is derived from an EMBL/GenBank/DDBJ whole genome shotgun (WGS) entry which is preliminary data.</text>
</comment>
<dbReference type="Gene3D" id="3.30.720.120">
    <property type="match status" value="1"/>
</dbReference>
<dbReference type="EMBL" id="BSFQ01000009">
    <property type="protein sequence ID" value="GLL11459.1"/>
    <property type="molecule type" value="Genomic_DNA"/>
</dbReference>
<reference evidence="2" key="2">
    <citation type="submission" date="2023-01" db="EMBL/GenBank/DDBJ databases">
        <authorList>
            <person name="Sun Q."/>
            <person name="Evtushenko L."/>
        </authorList>
    </citation>
    <scope>NUCLEOTIDE SEQUENCE</scope>
    <source>
        <strain evidence="2">VKM Ac-1069</strain>
    </source>
</reference>
<reference evidence="2" key="1">
    <citation type="journal article" date="2014" name="Int. J. Syst. Evol. Microbiol.">
        <title>Complete genome sequence of Corynebacterium casei LMG S-19264T (=DSM 44701T), isolated from a smear-ripened cheese.</title>
        <authorList>
            <consortium name="US DOE Joint Genome Institute (JGI-PGF)"/>
            <person name="Walter F."/>
            <person name="Albersmeier A."/>
            <person name="Kalinowski J."/>
            <person name="Ruckert C."/>
        </authorList>
    </citation>
    <scope>NUCLEOTIDE SEQUENCE</scope>
    <source>
        <strain evidence="2">VKM Ac-1069</strain>
    </source>
</reference>
<proteinExistence type="predicted"/>
<evidence type="ECO:0000313" key="3">
    <source>
        <dbReference type="Proteomes" id="UP001143463"/>
    </source>
</evidence>
<keyword evidence="3" id="KW-1185">Reference proteome</keyword>
<organism evidence="2 3">
    <name type="scientific">Pseudonocardia halophobica</name>
    <dbReference type="NCBI Taxonomy" id="29401"/>
    <lineage>
        <taxon>Bacteria</taxon>
        <taxon>Bacillati</taxon>
        <taxon>Actinomycetota</taxon>
        <taxon>Actinomycetes</taxon>
        <taxon>Pseudonocardiales</taxon>
        <taxon>Pseudonocardiaceae</taxon>
        <taxon>Pseudonocardia</taxon>
    </lineage>
</organism>
<name>A0A9W6NW29_9PSEU</name>
<dbReference type="Proteomes" id="UP001143463">
    <property type="component" value="Unassembled WGS sequence"/>
</dbReference>
<feature type="compositionally biased region" description="Basic and acidic residues" evidence="1">
    <location>
        <begin position="48"/>
        <end position="65"/>
    </location>
</feature>
<sequence length="65" mass="6913">MAGTPGGDAALFAYLSYRDAPAALEWLTTVGFEVVTLQDGPDGPTRPTEARPDPRRREHAGLVSS</sequence>
<feature type="region of interest" description="Disordered" evidence="1">
    <location>
        <begin position="36"/>
        <end position="65"/>
    </location>
</feature>
<protein>
    <submittedName>
        <fullName evidence="2">Uncharacterized protein</fullName>
    </submittedName>
</protein>
<evidence type="ECO:0000256" key="1">
    <source>
        <dbReference type="SAM" id="MobiDB-lite"/>
    </source>
</evidence>
<dbReference type="AlphaFoldDB" id="A0A9W6NW29"/>
<gene>
    <name evidence="2" type="ORF">GCM10017577_26000</name>
</gene>
<evidence type="ECO:0000313" key="2">
    <source>
        <dbReference type="EMBL" id="GLL11459.1"/>
    </source>
</evidence>